<keyword evidence="1" id="KW-0472">Membrane</keyword>
<name>A0A8S5R401_9CAUD</name>
<evidence type="ECO:0000313" key="2">
    <source>
        <dbReference type="EMBL" id="DAE25717.1"/>
    </source>
</evidence>
<evidence type="ECO:0000256" key="1">
    <source>
        <dbReference type="SAM" id="Phobius"/>
    </source>
</evidence>
<protein>
    <submittedName>
        <fullName evidence="2">Uncharacterized protein</fullName>
    </submittedName>
</protein>
<feature type="transmembrane region" description="Helical" evidence="1">
    <location>
        <begin position="23"/>
        <end position="48"/>
    </location>
</feature>
<dbReference type="EMBL" id="BK015800">
    <property type="protein sequence ID" value="DAE25717.1"/>
    <property type="molecule type" value="Genomic_DNA"/>
</dbReference>
<keyword evidence="1" id="KW-1133">Transmembrane helix</keyword>
<keyword evidence="1" id="KW-0812">Transmembrane</keyword>
<reference evidence="2" key="1">
    <citation type="journal article" date="2021" name="Proc. Natl. Acad. Sci. U.S.A.">
        <title>A Catalog of Tens of Thousands of Viruses from Human Metagenomes Reveals Hidden Associations with Chronic Diseases.</title>
        <authorList>
            <person name="Tisza M.J."/>
            <person name="Buck C.B."/>
        </authorList>
    </citation>
    <scope>NUCLEOTIDE SEQUENCE</scope>
    <source>
        <strain evidence="2">CtC6Q17</strain>
    </source>
</reference>
<sequence>MTICSYFSSKNSKGYRVTDKKHFSIIFLHLYLQESFNINVSLYIYYFYNTF</sequence>
<accession>A0A8S5R401</accession>
<organism evidence="2">
    <name type="scientific">Siphoviridae sp. ctC6Q17</name>
    <dbReference type="NCBI Taxonomy" id="2827271"/>
    <lineage>
        <taxon>Viruses</taxon>
        <taxon>Duplodnaviria</taxon>
        <taxon>Heunggongvirae</taxon>
        <taxon>Uroviricota</taxon>
        <taxon>Caudoviricetes</taxon>
    </lineage>
</organism>
<proteinExistence type="predicted"/>